<dbReference type="AlphaFoldDB" id="A0A8J8PGQ6"/>
<reference evidence="7" key="1">
    <citation type="submission" date="2016-03" db="EMBL/GenBank/DDBJ databases">
        <authorList>
            <person name="Borrel G."/>
            <person name="Mccann A."/>
            <person name="O'Toole P.W."/>
        </authorList>
    </citation>
    <scope>NUCLEOTIDE SEQUENCE</scope>
    <source>
        <strain evidence="7">183</strain>
    </source>
</reference>
<dbReference type="InterPro" id="IPR000559">
    <property type="entry name" value="Formate_THF_ligase"/>
</dbReference>
<dbReference type="UniPathway" id="UPA00193"/>
<feature type="binding site" evidence="6">
    <location>
        <begin position="65"/>
        <end position="72"/>
    </location>
    <ligand>
        <name>ATP</name>
        <dbReference type="ChEBI" id="CHEBI:30616"/>
    </ligand>
</feature>
<dbReference type="Gene3D" id="3.40.50.300">
    <property type="entry name" value="P-loop containing nucleotide triphosphate hydrolases"/>
    <property type="match status" value="1"/>
</dbReference>
<dbReference type="FunFam" id="3.10.410.10:FF:000001">
    <property type="entry name" value="Putative formate--tetrahydrofolate ligase"/>
    <property type="match status" value="1"/>
</dbReference>
<dbReference type="GO" id="GO:0004329">
    <property type="term" value="F:formate-tetrahydrofolate ligase activity"/>
    <property type="evidence" value="ECO:0007669"/>
    <property type="project" value="UniProtKB-UniRule"/>
</dbReference>
<evidence type="ECO:0000256" key="1">
    <source>
        <dbReference type="ARBA" id="ARBA00004777"/>
    </source>
</evidence>
<organism evidence="7 8">
    <name type="scientific">Candidatus Methanomassiliicoccus intestinalis</name>
    <dbReference type="NCBI Taxonomy" id="1406512"/>
    <lineage>
        <taxon>Archaea</taxon>
        <taxon>Methanobacteriati</taxon>
        <taxon>Thermoplasmatota</taxon>
        <taxon>Thermoplasmata</taxon>
        <taxon>Methanomassiliicoccales</taxon>
        <taxon>Methanomassiliicoccaceae</taxon>
        <taxon>Methanomassiliicoccus</taxon>
    </lineage>
</organism>
<dbReference type="HAMAP" id="MF_01543">
    <property type="entry name" value="FTHFS"/>
    <property type="match status" value="1"/>
</dbReference>
<dbReference type="Gene3D" id="3.10.410.10">
    <property type="entry name" value="Formyltetrahydrofolate synthetase, domain 3"/>
    <property type="match status" value="1"/>
</dbReference>
<name>A0A8J8PGQ6_9ARCH</name>
<accession>A0A8J8PGQ6</accession>
<keyword evidence="2 6" id="KW-0554">One-carbon metabolism</keyword>
<evidence type="ECO:0000256" key="6">
    <source>
        <dbReference type="HAMAP-Rule" id="MF_01543"/>
    </source>
</evidence>
<comment type="pathway">
    <text evidence="1 6">One-carbon metabolism; tetrahydrofolate interconversion.</text>
</comment>
<dbReference type="EC" id="6.3.4.3" evidence="6"/>
<dbReference type="InterPro" id="IPR020628">
    <property type="entry name" value="Formate_THF_ligase_CS"/>
</dbReference>
<dbReference type="Pfam" id="PF01268">
    <property type="entry name" value="FTHFS"/>
    <property type="match status" value="1"/>
</dbReference>
<keyword evidence="4 6" id="KW-0547">Nucleotide-binding</keyword>
<evidence type="ECO:0000256" key="2">
    <source>
        <dbReference type="ARBA" id="ARBA00022563"/>
    </source>
</evidence>
<evidence type="ECO:0000256" key="4">
    <source>
        <dbReference type="ARBA" id="ARBA00022741"/>
    </source>
</evidence>
<dbReference type="GO" id="GO:0005524">
    <property type="term" value="F:ATP binding"/>
    <property type="evidence" value="ECO:0007669"/>
    <property type="project" value="UniProtKB-UniRule"/>
</dbReference>
<dbReference type="Proteomes" id="UP000752814">
    <property type="component" value="Unassembled WGS sequence"/>
</dbReference>
<comment type="catalytic activity">
    <reaction evidence="6">
        <text>(6S)-5,6,7,8-tetrahydrofolate + formate + ATP = (6R)-10-formyltetrahydrofolate + ADP + phosphate</text>
        <dbReference type="Rhea" id="RHEA:20221"/>
        <dbReference type="ChEBI" id="CHEBI:15740"/>
        <dbReference type="ChEBI" id="CHEBI:30616"/>
        <dbReference type="ChEBI" id="CHEBI:43474"/>
        <dbReference type="ChEBI" id="CHEBI:57453"/>
        <dbReference type="ChEBI" id="CHEBI:195366"/>
        <dbReference type="ChEBI" id="CHEBI:456216"/>
        <dbReference type="EC" id="6.3.4.3"/>
    </reaction>
</comment>
<comment type="similarity">
    <text evidence="6">Belongs to the formate--tetrahydrofolate ligase family.</text>
</comment>
<dbReference type="FunFam" id="3.30.1510.10:FF:000001">
    <property type="entry name" value="Formate--tetrahydrofolate ligase"/>
    <property type="match status" value="1"/>
</dbReference>
<evidence type="ECO:0000313" key="8">
    <source>
        <dbReference type="Proteomes" id="UP000752814"/>
    </source>
</evidence>
<dbReference type="GO" id="GO:0035999">
    <property type="term" value="P:tetrahydrofolate interconversion"/>
    <property type="evidence" value="ECO:0007669"/>
    <property type="project" value="UniProtKB-UniRule"/>
</dbReference>
<dbReference type="PROSITE" id="PS00721">
    <property type="entry name" value="FTHFS_1"/>
    <property type="match status" value="1"/>
</dbReference>
<sequence length="549" mass="58151">MKTDVEIASEACMEPIQAAASKLGFTPDDLHLYGKYAAKIPLDVLKRFDSRPNGKLVLVTAITATKAGEGKTVTSIGLIEALGRLGVKVAGGLREPSMGPVFGIKGGATGGGYAQVYPMWDINLHFTGDIHAASAAHNLLSAMVENHLAKGNELQIDPTRVTWKKTMDTNCRELRNIVVGLGGKSTGGIPRESGFIITSASEISAILALANSVSDLRKRLGEIVVAYDIRGKPVTAEQIGCVGAMMLILKDAINPNLVQTLEGDPVYIHGFPFANIAHGNSSVISTKYGLKTADVLVTEGGFAADLGAEKFFDIVCRQAGFRPDCAVVVASVRAIKLHDALGEESLERGFANLDKHVENIKKFGVPPVVAINRFSIDTDEEIEAVRKHCGELGVPCAISEVFAKGGEGGNELAQAVMKVLEEGKADFHTLYEDSLTVKEKIHKVATEIYGASGVRYVGTAERDIKSIEQSGKGNLPVCVAKTQLSISDNPALKGAPTGWELEVREVALSAGAGFIVPICGTIMLIPGLPTDPAAKHIDYTDDGKIIGLS</sequence>
<dbReference type="InterPro" id="IPR027417">
    <property type="entry name" value="P-loop_NTPase"/>
</dbReference>
<keyword evidence="3 6" id="KW-0436">Ligase</keyword>
<protein>
    <recommendedName>
        <fullName evidence="6">Formate--tetrahydrofolate ligase</fullName>
        <ecNumber evidence="6">6.3.4.3</ecNumber>
    </recommendedName>
    <alternativeName>
        <fullName evidence="6">Formyltetrahydrofolate synthetase</fullName>
        <shortName evidence="6">FHS</shortName>
        <shortName evidence="6">FTHFS</shortName>
    </alternativeName>
</protein>
<proteinExistence type="inferred from homology"/>
<evidence type="ECO:0000256" key="3">
    <source>
        <dbReference type="ARBA" id="ARBA00022598"/>
    </source>
</evidence>
<dbReference type="CDD" id="cd00477">
    <property type="entry name" value="FTHFS"/>
    <property type="match status" value="1"/>
</dbReference>
<dbReference type="Gene3D" id="3.30.1510.10">
    <property type="entry name" value="Domain 2, N(10)-formyltetrahydrofolate synthetase"/>
    <property type="match status" value="1"/>
</dbReference>
<comment type="caution">
    <text evidence="7">The sequence shown here is derived from an EMBL/GenBank/DDBJ whole genome shotgun (WGS) entry which is preliminary data.</text>
</comment>
<dbReference type="RefSeq" id="WP_400195256.1">
    <property type="nucleotide sequence ID" value="NZ_CAYAYE010000008.1"/>
</dbReference>
<keyword evidence="5 6" id="KW-0067">ATP-binding</keyword>
<dbReference type="SUPFAM" id="SSF52540">
    <property type="entry name" value="P-loop containing nucleoside triphosphate hydrolases"/>
    <property type="match status" value="1"/>
</dbReference>
<dbReference type="EMBL" id="LVVT01000002">
    <property type="protein sequence ID" value="TQS84285.1"/>
    <property type="molecule type" value="Genomic_DNA"/>
</dbReference>
<dbReference type="NCBIfam" id="NF010030">
    <property type="entry name" value="PRK13505.1"/>
    <property type="match status" value="1"/>
</dbReference>
<gene>
    <name evidence="6" type="primary">fhs</name>
    <name evidence="7" type="ORF">A3207_05440</name>
</gene>
<evidence type="ECO:0000313" key="7">
    <source>
        <dbReference type="EMBL" id="TQS84285.1"/>
    </source>
</evidence>
<evidence type="ECO:0000256" key="5">
    <source>
        <dbReference type="ARBA" id="ARBA00022840"/>
    </source>
</evidence>